<evidence type="ECO:0000256" key="15">
    <source>
        <dbReference type="RuleBase" id="RU362114"/>
    </source>
</evidence>
<evidence type="ECO:0000256" key="10">
    <source>
        <dbReference type="ARBA" id="ARBA00023027"/>
    </source>
</evidence>
<dbReference type="GO" id="GO:0006302">
    <property type="term" value="P:double-strand break repair"/>
    <property type="evidence" value="ECO:0007669"/>
    <property type="project" value="TreeGrafter"/>
</dbReference>
<feature type="region of interest" description="Disordered" evidence="16">
    <location>
        <begin position="572"/>
        <end position="629"/>
    </location>
</feature>
<dbReference type="CDD" id="cd01437">
    <property type="entry name" value="parp_like"/>
    <property type="match status" value="1"/>
</dbReference>
<comment type="catalytic activity">
    <reaction evidence="14">
        <text>NAD(+) + (ADP-D-ribosyl)n-acceptor = nicotinamide + (ADP-D-ribosyl)n+1-acceptor + H(+).</text>
        <dbReference type="EC" id="2.4.2.30"/>
    </reaction>
</comment>
<dbReference type="CDD" id="cd07997">
    <property type="entry name" value="WGR_PARP"/>
    <property type="match status" value="1"/>
</dbReference>
<dbReference type="PANTHER" id="PTHR10459:SF60">
    <property type="entry name" value="POLY [ADP-RIBOSE] POLYMERASE 2"/>
    <property type="match status" value="1"/>
</dbReference>
<dbReference type="InterPro" id="IPR036420">
    <property type="entry name" value="BRCT_dom_sf"/>
</dbReference>
<dbReference type="PROSITE" id="PS50172">
    <property type="entry name" value="BRCT"/>
    <property type="match status" value="1"/>
</dbReference>
<dbReference type="Pfam" id="PF02877">
    <property type="entry name" value="PARP_reg"/>
    <property type="match status" value="1"/>
</dbReference>
<feature type="compositionally biased region" description="Basic and acidic residues" evidence="16">
    <location>
        <begin position="572"/>
        <end position="584"/>
    </location>
</feature>
<dbReference type="SMART" id="SM00773">
    <property type="entry name" value="WGR"/>
    <property type="match status" value="1"/>
</dbReference>
<evidence type="ECO:0000259" key="19">
    <source>
        <dbReference type="PROSITE" id="PS51059"/>
    </source>
</evidence>
<evidence type="ECO:0000256" key="13">
    <source>
        <dbReference type="ARBA" id="ARBA00024347"/>
    </source>
</evidence>
<dbReference type="GO" id="GO:0016779">
    <property type="term" value="F:nucleotidyltransferase activity"/>
    <property type="evidence" value="ECO:0007669"/>
    <property type="project" value="UniProtKB-KW"/>
</dbReference>
<dbReference type="SUPFAM" id="SSF142921">
    <property type="entry name" value="WGR domain-like"/>
    <property type="match status" value="1"/>
</dbReference>
<dbReference type="Gene3D" id="3.90.640.80">
    <property type="match status" value="1"/>
</dbReference>
<feature type="compositionally biased region" description="Basic and acidic residues" evidence="16">
    <location>
        <begin position="593"/>
        <end position="610"/>
    </location>
</feature>
<evidence type="ECO:0000256" key="12">
    <source>
        <dbReference type="ARBA" id="ARBA00023242"/>
    </source>
</evidence>
<organism evidence="22 23">
    <name type="scientific">Toxoplasma gondii RUB</name>
    <dbReference type="NCBI Taxonomy" id="935652"/>
    <lineage>
        <taxon>Eukaryota</taxon>
        <taxon>Sar</taxon>
        <taxon>Alveolata</taxon>
        <taxon>Apicomplexa</taxon>
        <taxon>Conoidasida</taxon>
        <taxon>Coccidia</taxon>
        <taxon>Eucoccidiorida</taxon>
        <taxon>Eimeriorina</taxon>
        <taxon>Sarcocystidae</taxon>
        <taxon>Toxoplasma</taxon>
    </lineage>
</organism>
<comment type="caution">
    <text evidence="22">The sequence shown here is derived from an EMBL/GenBank/DDBJ whole genome shotgun (WGS) entry which is preliminary data.</text>
</comment>
<dbReference type="GO" id="GO:0003950">
    <property type="term" value="F:NAD+ poly-ADP-ribosyltransferase activity"/>
    <property type="evidence" value="ECO:0007669"/>
    <property type="project" value="UniProtKB-UniRule"/>
</dbReference>
<dbReference type="Gene3D" id="3.90.228.10">
    <property type="match status" value="1"/>
</dbReference>
<dbReference type="PROSITE" id="PS50064">
    <property type="entry name" value="ZF_PARP_2"/>
    <property type="match status" value="1"/>
</dbReference>
<dbReference type="PROSITE" id="PS51977">
    <property type="entry name" value="WGR"/>
    <property type="match status" value="1"/>
</dbReference>
<evidence type="ECO:0000256" key="1">
    <source>
        <dbReference type="ARBA" id="ARBA00004123"/>
    </source>
</evidence>
<dbReference type="Gene3D" id="1.20.142.10">
    <property type="entry name" value="Poly(ADP-ribose) polymerase, regulatory domain"/>
    <property type="match status" value="1"/>
</dbReference>
<accession>A0A086LYD1</accession>
<evidence type="ECO:0000259" key="18">
    <source>
        <dbReference type="PROSITE" id="PS50172"/>
    </source>
</evidence>
<dbReference type="InterPro" id="IPR036930">
    <property type="entry name" value="WGR_dom_sf"/>
</dbReference>
<keyword evidence="5" id="KW-0479">Metal-binding</keyword>
<evidence type="ECO:0000256" key="8">
    <source>
        <dbReference type="ARBA" id="ARBA00022771"/>
    </source>
</evidence>
<dbReference type="Proteomes" id="UP000028834">
    <property type="component" value="Unassembled WGS sequence"/>
</dbReference>
<dbReference type="GO" id="GO:0003677">
    <property type="term" value="F:DNA binding"/>
    <property type="evidence" value="ECO:0007669"/>
    <property type="project" value="UniProtKB-KW"/>
</dbReference>
<evidence type="ECO:0000313" key="22">
    <source>
        <dbReference type="EMBL" id="KFG61649.1"/>
    </source>
</evidence>
<keyword evidence="4" id="KW-0548">Nucleotidyltransferase</keyword>
<evidence type="ECO:0000313" key="23">
    <source>
        <dbReference type="Proteomes" id="UP000028834"/>
    </source>
</evidence>
<dbReference type="GO" id="GO:1990404">
    <property type="term" value="F:NAD+-protein mono-ADP-ribosyltransferase activity"/>
    <property type="evidence" value="ECO:0007669"/>
    <property type="project" value="TreeGrafter"/>
</dbReference>
<dbReference type="SMART" id="SM00292">
    <property type="entry name" value="BRCT"/>
    <property type="match status" value="1"/>
</dbReference>
<dbReference type="InterPro" id="IPR008893">
    <property type="entry name" value="WGR_domain"/>
</dbReference>
<dbReference type="SUPFAM" id="SSF47587">
    <property type="entry name" value="Domain of poly(ADP-ribose) polymerase"/>
    <property type="match status" value="1"/>
</dbReference>
<evidence type="ECO:0000256" key="6">
    <source>
        <dbReference type="ARBA" id="ARBA00022737"/>
    </source>
</evidence>
<dbReference type="InterPro" id="IPR050800">
    <property type="entry name" value="ARTD/PARP"/>
</dbReference>
<dbReference type="InterPro" id="IPR012317">
    <property type="entry name" value="Poly(ADP-ribose)pol_cat_dom"/>
</dbReference>
<dbReference type="PROSITE" id="PS51060">
    <property type="entry name" value="PARP_ALPHA_HD"/>
    <property type="match status" value="1"/>
</dbReference>
<feature type="domain" description="BRCT" evidence="18">
    <location>
        <begin position="278"/>
        <end position="355"/>
    </location>
</feature>
<keyword evidence="10 15" id="KW-0520">NAD</keyword>
<evidence type="ECO:0000256" key="4">
    <source>
        <dbReference type="ARBA" id="ARBA00022695"/>
    </source>
</evidence>
<keyword evidence="9" id="KW-0862">Zinc</keyword>
<keyword evidence="2 15" id="KW-0328">Glycosyltransferase</keyword>
<evidence type="ECO:0000256" key="16">
    <source>
        <dbReference type="SAM" id="MobiDB-lite"/>
    </source>
</evidence>
<feature type="domain" description="WGR" evidence="21">
    <location>
        <begin position="460"/>
        <end position="560"/>
    </location>
</feature>
<dbReference type="VEuPathDB" id="ToxoDB:TGRUB_270840"/>
<dbReference type="InterPro" id="IPR004102">
    <property type="entry name" value="Poly(ADP-ribose)pol_reg_dom"/>
</dbReference>
<feature type="compositionally biased region" description="Low complexity" evidence="16">
    <location>
        <begin position="620"/>
        <end position="629"/>
    </location>
</feature>
<name>A0A086LYD1_TOXGO</name>
<keyword evidence="8" id="KW-0863">Zinc-finger</keyword>
<dbReference type="AlphaFoldDB" id="A0A086LYD1"/>
<dbReference type="SUPFAM" id="SSF57716">
    <property type="entry name" value="Glucocorticoid receptor-like (DNA-binding domain)"/>
    <property type="match status" value="1"/>
</dbReference>
<dbReference type="InterPro" id="IPR036616">
    <property type="entry name" value="Poly(ADP-ribose)pol_reg_dom_sf"/>
</dbReference>
<dbReference type="SMART" id="SM01336">
    <property type="entry name" value="zf-PARP"/>
    <property type="match status" value="1"/>
</dbReference>
<dbReference type="GO" id="GO:0008270">
    <property type="term" value="F:zinc ion binding"/>
    <property type="evidence" value="ECO:0007669"/>
    <property type="project" value="UniProtKB-KW"/>
</dbReference>
<evidence type="ECO:0000256" key="14">
    <source>
        <dbReference type="ARBA" id="ARBA00033987"/>
    </source>
</evidence>
<dbReference type="Pfam" id="PF05406">
    <property type="entry name" value="WGR"/>
    <property type="match status" value="1"/>
</dbReference>
<comment type="subcellular location">
    <subcellularLocation>
        <location evidence="1">Nucleus</location>
    </subcellularLocation>
</comment>
<evidence type="ECO:0000259" key="17">
    <source>
        <dbReference type="PROSITE" id="PS50064"/>
    </source>
</evidence>
<evidence type="ECO:0000256" key="5">
    <source>
        <dbReference type="ARBA" id="ARBA00022723"/>
    </source>
</evidence>
<comment type="similarity">
    <text evidence="13">Belongs to the ARTD/PARP family.</text>
</comment>
<dbReference type="InterPro" id="IPR036957">
    <property type="entry name" value="Znf_PARP_sf"/>
</dbReference>
<evidence type="ECO:0000256" key="9">
    <source>
        <dbReference type="ARBA" id="ARBA00022833"/>
    </source>
</evidence>
<evidence type="ECO:0000256" key="2">
    <source>
        <dbReference type="ARBA" id="ARBA00022676"/>
    </source>
</evidence>
<proteinExistence type="inferred from homology"/>
<feature type="domain" description="PARP-type" evidence="17">
    <location>
        <begin position="16"/>
        <end position="84"/>
    </location>
</feature>
<evidence type="ECO:0000256" key="11">
    <source>
        <dbReference type="ARBA" id="ARBA00023125"/>
    </source>
</evidence>
<evidence type="ECO:0000256" key="3">
    <source>
        <dbReference type="ARBA" id="ARBA00022679"/>
    </source>
</evidence>
<dbReference type="PROSITE" id="PS51059">
    <property type="entry name" value="PARP_CATALYTIC"/>
    <property type="match status" value="1"/>
</dbReference>
<dbReference type="GO" id="GO:0070212">
    <property type="term" value="P:protein poly-ADP-ribosylation"/>
    <property type="evidence" value="ECO:0007669"/>
    <property type="project" value="TreeGrafter"/>
</dbReference>
<dbReference type="Pfam" id="PF00644">
    <property type="entry name" value="PARP"/>
    <property type="match status" value="1"/>
</dbReference>
<evidence type="ECO:0000256" key="7">
    <source>
        <dbReference type="ARBA" id="ARBA00022765"/>
    </source>
</evidence>
<dbReference type="Pfam" id="PF00533">
    <property type="entry name" value="BRCT"/>
    <property type="match status" value="1"/>
</dbReference>
<keyword evidence="12" id="KW-0539">Nucleus</keyword>
<reference evidence="22 23" key="1">
    <citation type="submission" date="2014-05" db="EMBL/GenBank/DDBJ databases">
        <authorList>
            <person name="Sibley D."/>
            <person name="Venepally P."/>
            <person name="Karamycheva S."/>
            <person name="Hadjithomas M."/>
            <person name="Khan A."/>
            <person name="Brunk B."/>
            <person name="Roos D."/>
            <person name="Caler E."/>
            <person name="Lorenzi H."/>
        </authorList>
    </citation>
    <scope>NUCLEOTIDE SEQUENCE [LARGE SCALE GENOMIC DNA]</scope>
    <source>
        <strain evidence="22 23">RUB</strain>
    </source>
</reference>
<gene>
    <name evidence="22" type="ORF">TGRUB_270840</name>
</gene>
<dbReference type="PANTHER" id="PTHR10459">
    <property type="entry name" value="DNA LIGASE"/>
    <property type="match status" value="1"/>
</dbReference>
<dbReference type="SUPFAM" id="SSF56399">
    <property type="entry name" value="ADP-ribosylation"/>
    <property type="match status" value="1"/>
</dbReference>
<dbReference type="InterPro" id="IPR001510">
    <property type="entry name" value="Znf_PARP"/>
</dbReference>
<dbReference type="Gene3D" id="3.40.50.10190">
    <property type="entry name" value="BRCT domain"/>
    <property type="match status" value="1"/>
</dbReference>
<dbReference type="OrthoDB" id="429950at2759"/>
<dbReference type="GO" id="GO:0005730">
    <property type="term" value="C:nucleolus"/>
    <property type="evidence" value="ECO:0007669"/>
    <property type="project" value="TreeGrafter"/>
</dbReference>
<feature type="domain" description="PARP alpha-helical" evidence="20">
    <location>
        <begin position="628"/>
        <end position="753"/>
    </location>
</feature>
<protein>
    <recommendedName>
        <fullName evidence="15">Poly [ADP-ribose] polymerase</fullName>
        <shortName evidence="15">PARP</shortName>
        <ecNumber evidence="15">2.4.2.-</ecNumber>
    </recommendedName>
</protein>
<sequence length="1012" mass="113362">MAPKTSKNRPPIPNPYGVDYSPTDRATCKGCLGRIGDGSIRFLRKVWSPWHDGFDIQKFHLRCSATYDPKLSEIKGWQALRWDDVIKVAAKFGGRVKENHPLVQEHKRRSEGMWNLIDALKEVPKKQLLAILDANEIFYNEKKISALEAAQIIADGVLFGRLPKCPLCDTRALIQDGTDIRCRGYMQNSAMRCSFLFSLADLLRPENPPDNSATGVAESALSRTELFNLPIEAQRMPVFRQWKPPKDIPGAFKLGNPVGQPPKKGHVKYDSEAEDDIPKKKELAGLKFACIGSTNPPRHALAKLVTSHGGIFQESLDKDTDLLLVSDDDWAAAKASQRYRDAQLAGVAIVRCSFVPALLSRKNVEPQVTLSEAKKALKKAELFAQASSLLPKGLLLRQRKYAAYYLVEGDLLKPFPRVSEALKLQKEADALTKAKMKVKRPAIKAGSALLKVDPLFSVKGGKIYVDKQRNAYNASTQFTDISTGINKYYNLQVIQTNTTFHFFTRWGRLGADDKVTNDYRQYSHGQSLKSAIQAFESKFFGLTGIAFADRFDSSQQPGRYAIVELDGYLHEETDESENKTDMNKDATTAADLPGKREKREQDADASDNERKKKKVKNQPSSSVKVESESSLHQAVQDLIQLIFDRGMAVRALTEQHLNLERMPIESISKRQLNEGYAILQELQSLLQETAEKRSTQMCTVRLADATNRFYNKIPHVFARNAVPPVIDSLAKLRTKVEIMEQLLDVSVANSLLDGALKNAKDKHPIDAQYDQLKCNLEPVDAASDDWKLVEKMLKRTHAPTHNTWSLKLTHLFKCDREGERKRFNASIKNRMLLWHGSRLTNWASILSQGLKVAPAEAPSSGYMFDKGLYFADLASKSSQYCFATSKNPEGILILCEVALGKPYVRLEADYEAAKHCEEKGLQSLFGVGKSCPDPRDEVVLPSVVDDEKVIARTGSCTANKTALEEAKKDEAAGTDAALLYNEYVVYNPNQVVMRYVLRVKFEFASFNLDDEL</sequence>
<dbReference type="EMBL" id="AFYV02001548">
    <property type="protein sequence ID" value="KFG61649.1"/>
    <property type="molecule type" value="Genomic_DNA"/>
</dbReference>
<feature type="domain" description="PARP catalytic" evidence="19">
    <location>
        <begin position="763"/>
        <end position="1008"/>
    </location>
</feature>
<dbReference type="Gene3D" id="3.30.1740.10">
    <property type="entry name" value="Zinc finger, PARP-type"/>
    <property type="match status" value="1"/>
</dbReference>
<evidence type="ECO:0000259" key="20">
    <source>
        <dbReference type="PROSITE" id="PS51060"/>
    </source>
</evidence>
<evidence type="ECO:0000259" key="21">
    <source>
        <dbReference type="PROSITE" id="PS51977"/>
    </source>
</evidence>
<keyword evidence="11" id="KW-0238">DNA-binding</keyword>
<keyword evidence="3 15" id="KW-0808">Transferase</keyword>
<dbReference type="EC" id="2.4.2.-" evidence="15"/>
<dbReference type="SUPFAM" id="SSF52113">
    <property type="entry name" value="BRCT domain"/>
    <property type="match status" value="1"/>
</dbReference>
<keyword evidence="7" id="KW-0013">ADP-ribosylation</keyword>
<keyword evidence="6" id="KW-0677">Repeat</keyword>
<dbReference type="FunFam" id="1.20.142.10:FF:000002">
    <property type="entry name" value="Poly [ADP-ribose] polymerase"/>
    <property type="match status" value="1"/>
</dbReference>
<dbReference type="InterPro" id="IPR001357">
    <property type="entry name" value="BRCT_dom"/>
</dbReference>